<dbReference type="InterPro" id="IPR029787">
    <property type="entry name" value="Nucleotide_cyclase"/>
</dbReference>
<evidence type="ECO:0000256" key="1">
    <source>
        <dbReference type="SAM" id="Phobius"/>
    </source>
</evidence>
<evidence type="ECO:0000259" key="2">
    <source>
        <dbReference type="PROSITE" id="PS50883"/>
    </source>
</evidence>
<dbReference type="SUPFAM" id="SSF141868">
    <property type="entry name" value="EAL domain-like"/>
    <property type="match status" value="1"/>
</dbReference>
<sequence>MLPGAGYPLPNHPVADMALLYLACHLGLFVVVLVFALLFELTKTQGFVKLEQALGTINELAIRDELTGVHNRRHLLGLIDREKERSDRNGRAFCLCLLDIDFFKRINDTWGHSAGDTVLRAFAGTVQGLVRNSDSFGRYGGEEFLLMLPETPAADAMVLAERVRGAIEKLRCRESVGGSEIALTVSIGVAEYRMGEAVGLAVGRADEALYLAKSSGRNRVVCHGQGESPLALRADAPVMVQLADLGASVGRMLDGVHCDQLTGLLNRRLLRDRLRHAMDRADRNRRLVALLLLNINKFKEVNDALGYEAGDALLVQAGGIIRQCLRDCDTVARWSGDEFVALLEDLGGEGDARQVAEKILDRFGLPLHAGERECFVTLSVGVALYPAEDCDLDALLKRADIAMRSARAWGENTVQLYSSAVSEPQSERLALKNGLRDALARDQLFIEYQPQVDLATRRIVGVEALLRWQHPVYGRIDPGRFIPLAEETGMIVPIGDWVLRTACAQNRAWRDAGLPGVKTAVNLSARQLRHPDIAARVLEIVGDTGLPCGCLDLEITEGVLIDDLEANRAVMASLRAAGVLVSIDDFGTGYSSLNYLSELPVDILKMDGLFVRRLGHGGGQGLAKDGRARPYAIAEAIVAMAHRLELKVIAECVENAEQLGDLDAMGCDEAQGYLFHRPLPAEQVGALLARQAEQAAMLAA</sequence>
<dbReference type="EC" id="2.7.7.65" evidence="4"/>
<dbReference type="SMART" id="SM00052">
    <property type="entry name" value="EAL"/>
    <property type="match status" value="1"/>
</dbReference>
<dbReference type="InterPro" id="IPR052155">
    <property type="entry name" value="Biofilm_reg_signaling"/>
</dbReference>
<dbReference type="EMBL" id="JBHSMR010000013">
    <property type="protein sequence ID" value="MFC5479216.1"/>
    <property type="molecule type" value="Genomic_DNA"/>
</dbReference>
<feature type="domain" description="EAL" evidence="2">
    <location>
        <begin position="428"/>
        <end position="692"/>
    </location>
</feature>
<reference evidence="5" key="1">
    <citation type="journal article" date="2019" name="Int. J. Syst. Evol. Microbiol.">
        <title>The Global Catalogue of Microorganisms (GCM) 10K type strain sequencing project: providing services to taxonomists for standard genome sequencing and annotation.</title>
        <authorList>
            <consortium name="The Broad Institute Genomics Platform"/>
            <consortium name="The Broad Institute Genome Sequencing Center for Infectious Disease"/>
            <person name="Wu L."/>
            <person name="Ma J."/>
        </authorList>
    </citation>
    <scope>NUCLEOTIDE SEQUENCE [LARGE SCALE GENOMIC DNA]</scope>
    <source>
        <strain evidence="5">CCUG 43111</strain>
    </source>
</reference>
<dbReference type="PANTHER" id="PTHR44757:SF2">
    <property type="entry name" value="BIOFILM ARCHITECTURE MAINTENANCE PROTEIN MBAA"/>
    <property type="match status" value="1"/>
</dbReference>
<dbReference type="Pfam" id="PF00563">
    <property type="entry name" value="EAL"/>
    <property type="match status" value="1"/>
</dbReference>
<organism evidence="4 5">
    <name type="scientific">Massilia suwonensis</name>
    <dbReference type="NCBI Taxonomy" id="648895"/>
    <lineage>
        <taxon>Bacteria</taxon>
        <taxon>Pseudomonadati</taxon>
        <taxon>Pseudomonadota</taxon>
        <taxon>Betaproteobacteria</taxon>
        <taxon>Burkholderiales</taxon>
        <taxon>Oxalobacteraceae</taxon>
        <taxon>Telluria group</taxon>
        <taxon>Massilia</taxon>
    </lineage>
</organism>
<feature type="transmembrane region" description="Helical" evidence="1">
    <location>
        <begin position="20"/>
        <end position="39"/>
    </location>
</feature>
<dbReference type="CDD" id="cd01949">
    <property type="entry name" value="GGDEF"/>
    <property type="match status" value="2"/>
</dbReference>
<dbReference type="Gene3D" id="3.30.70.270">
    <property type="match status" value="2"/>
</dbReference>
<dbReference type="CDD" id="cd01948">
    <property type="entry name" value="EAL"/>
    <property type="match status" value="1"/>
</dbReference>
<keyword evidence="4" id="KW-0548">Nucleotidyltransferase</keyword>
<dbReference type="InterPro" id="IPR001633">
    <property type="entry name" value="EAL_dom"/>
</dbReference>
<dbReference type="InterPro" id="IPR035919">
    <property type="entry name" value="EAL_sf"/>
</dbReference>
<dbReference type="SUPFAM" id="SSF55073">
    <property type="entry name" value="Nucleotide cyclase"/>
    <property type="match status" value="2"/>
</dbReference>
<feature type="domain" description="GGDEF" evidence="3">
    <location>
        <begin position="286"/>
        <end position="419"/>
    </location>
</feature>
<dbReference type="RefSeq" id="WP_379756304.1">
    <property type="nucleotide sequence ID" value="NZ_JBHSMR010000013.1"/>
</dbReference>
<keyword evidence="1" id="KW-0812">Transmembrane</keyword>
<dbReference type="PROSITE" id="PS50883">
    <property type="entry name" value="EAL"/>
    <property type="match status" value="1"/>
</dbReference>
<dbReference type="GO" id="GO:0052621">
    <property type="term" value="F:diguanylate cyclase activity"/>
    <property type="evidence" value="ECO:0007669"/>
    <property type="project" value="UniProtKB-EC"/>
</dbReference>
<dbReference type="Proteomes" id="UP001596101">
    <property type="component" value="Unassembled WGS sequence"/>
</dbReference>
<proteinExistence type="predicted"/>
<evidence type="ECO:0000259" key="3">
    <source>
        <dbReference type="PROSITE" id="PS50887"/>
    </source>
</evidence>
<keyword evidence="5" id="KW-1185">Reference proteome</keyword>
<dbReference type="Pfam" id="PF00990">
    <property type="entry name" value="GGDEF"/>
    <property type="match status" value="2"/>
</dbReference>
<keyword evidence="1" id="KW-1133">Transmembrane helix</keyword>
<accession>A0ABW0MNU6</accession>
<keyword evidence="4" id="KW-0808">Transferase</keyword>
<gene>
    <name evidence="4" type="ORF">ACFPQ5_13550</name>
</gene>
<dbReference type="Gene3D" id="3.20.20.450">
    <property type="entry name" value="EAL domain"/>
    <property type="match status" value="1"/>
</dbReference>
<dbReference type="InterPro" id="IPR000160">
    <property type="entry name" value="GGDEF_dom"/>
</dbReference>
<dbReference type="NCBIfam" id="TIGR00254">
    <property type="entry name" value="GGDEF"/>
    <property type="match status" value="2"/>
</dbReference>
<dbReference type="PROSITE" id="PS50887">
    <property type="entry name" value="GGDEF"/>
    <property type="match status" value="2"/>
</dbReference>
<keyword evidence="1" id="KW-0472">Membrane</keyword>
<feature type="domain" description="GGDEF" evidence="3">
    <location>
        <begin position="91"/>
        <end position="225"/>
    </location>
</feature>
<evidence type="ECO:0000313" key="5">
    <source>
        <dbReference type="Proteomes" id="UP001596101"/>
    </source>
</evidence>
<dbReference type="InterPro" id="IPR043128">
    <property type="entry name" value="Rev_trsase/Diguanyl_cyclase"/>
</dbReference>
<name>A0ABW0MNU6_9BURK</name>
<dbReference type="PANTHER" id="PTHR44757">
    <property type="entry name" value="DIGUANYLATE CYCLASE DGCP"/>
    <property type="match status" value="1"/>
</dbReference>
<comment type="caution">
    <text evidence="4">The sequence shown here is derived from an EMBL/GenBank/DDBJ whole genome shotgun (WGS) entry which is preliminary data.</text>
</comment>
<evidence type="ECO:0000313" key="4">
    <source>
        <dbReference type="EMBL" id="MFC5479216.1"/>
    </source>
</evidence>
<dbReference type="SMART" id="SM00267">
    <property type="entry name" value="GGDEF"/>
    <property type="match status" value="2"/>
</dbReference>
<protein>
    <submittedName>
        <fullName evidence="4">Diguanylate cyclase domain-containing protein</fullName>
        <ecNumber evidence="4">2.7.7.65</ecNumber>
    </submittedName>
</protein>